<dbReference type="EMBL" id="MFAE01000012">
    <property type="protein sequence ID" value="OGD66915.1"/>
    <property type="molecule type" value="Genomic_DNA"/>
</dbReference>
<gene>
    <name evidence="7" type="ORF">A2442_03465</name>
</gene>
<accession>A0A1F5EHR6</accession>
<feature type="transmembrane region" description="Helical" evidence="6">
    <location>
        <begin position="12"/>
        <end position="35"/>
    </location>
</feature>
<comment type="caution">
    <text evidence="7">The sequence shown here is derived from an EMBL/GenBank/DDBJ whole genome shotgun (WGS) entry which is preliminary data.</text>
</comment>
<reference evidence="7 8" key="1">
    <citation type="journal article" date="2016" name="Nat. Commun.">
        <title>Thousands of microbial genomes shed light on interconnected biogeochemical processes in an aquifer system.</title>
        <authorList>
            <person name="Anantharaman K."/>
            <person name="Brown C.T."/>
            <person name="Hug L.A."/>
            <person name="Sharon I."/>
            <person name="Castelle C.J."/>
            <person name="Probst A.J."/>
            <person name="Thomas B.C."/>
            <person name="Singh A."/>
            <person name="Wilkins M.J."/>
            <person name="Karaoz U."/>
            <person name="Brodie E.L."/>
            <person name="Williams K.H."/>
            <person name="Hubbard S.S."/>
            <person name="Banfield J.F."/>
        </authorList>
    </citation>
    <scope>NUCLEOTIDE SEQUENCE [LARGE SCALE GENOMIC DNA]</scope>
</reference>
<keyword evidence="4 6" id="KW-1133">Transmembrane helix</keyword>
<keyword evidence="3 6" id="KW-0812">Transmembrane</keyword>
<dbReference type="SUPFAM" id="SSF54523">
    <property type="entry name" value="Pili subunits"/>
    <property type="match status" value="1"/>
</dbReference>
<dbReference type="PANTHER" id="PTHR30093">
    <property type="entry name" value="GENERAL SECRETION PATHWAY PROTEIN G"/>
    <property type="match status" value="1"/>
</dbReference>
<evidence type="ECO:0000256" key="2">
    <source>
        <dbReference type="ARBA" id="ARBA00022481"/>
    </source>
</evidence>
<dbReference type="STRING" id="1797582.A2442_03465"/>
<evidence type="ECO:0000256" key="1">
    <source>
        <dbReference type="ARBA" id="ARBA00004167"/>
    </source>
</evidence>
<dbReference type="GO" id="GO:0016020">
    <property type="term" value="C:membrane"/>
    <property type="evidence" value="ECO:0007669"/>
    <property type="project" value="UniProtKB-SubCell"/>
</dbReference>
<evidence type="ECO:0008006" key="9">
    <source>
        <dbReference type="Google" id="ProtNLM"/>
    </source>
</evidence>
<sequence>MSKKIIKKNLGFTLIELLVVISIIGLLSSVVMASLNSARAKARDANRMAGIKQLQLALEMYYNDNGTYPDAVPAATGYGKEINSGQATWDTTSNLRTTLVGGGYLPALPTDPLNTGGATWNGGFTFTYSTYTVAGSPTLGSDYDLTVHLENPNIIACPTTSHSINTDPSDSWCNYSSNLLSDH</sequence>
<evidence type="ECO:0000256" key="6">
    <source>
        <dbReference type="SAM" id="Phobius"/>
    </source>
</evidence>
<dbReference type="Proteomes" id="UP000179003">
    <property type="component" value="Unassembled WGS sequence"/>
</dbReference>
<dbReference type="Pfam" id="PF07963">
    <property type="entry name" value="N_methyl"/>
    <property type="match status" value="1"/>
</dbReference>
<dbReference type="InterPro" id="IPR012902">
    <property type="entry name" value="N_methyl_site"/>
</dbReference>
<keyword evidence="5 6" id="KW-0472">Membrane</keyword>
<dbReference type="Gene3D" id="3.30.700.10">
    <property type="entry name" value="Glycoprotein, Type 4 Pilin"/>
    <property type="match status" value="1"/>
</dbReference>
<dbReference type="PANTHER" id="PTHR30093:SF44">
    <property type="entry name" value="TYPE II SECRETION SYSTEM CORE PROTEIN G"/>
    <property type="match status" value="1"/>
</dbReference>
<evidence type="ECO:0000256" key="5">
    <source>
        <dbReference type="ARBA" id="ARBA00023136"/>
    </source>
</evidence>
<dbReference type="GO" id="GO:0015627">
    <property type="term" value="C:type II protein secretion system complex"/>
    <property type="evidence" value="ECO:0007669"/>
    <property type="project" value="InterPro"/>
</dbReference>
<dbReference type="PRINTS" id="PR00813">
    <property type="entry name" value="BCTERIALGSPG"/>
</dbReference>
<evidence type="ECO:0000313" key="7">
    <source>
        <dbReference type="EMBL" id="OGD66915.1"/>
    </source>
</evidence>
<dbReference type="InterPro" id="IPR000983">
    <property type="entry name" value="Bac_GSPG_pilin"/>
</dbReference>
<dbReference type="GO" id="GO:0015628">
    <property type="term" value="P:protein secretion by the type II secretion system"/>
    <property type="evidence" value="ECO:0007669"/>
    <property type="project" value="InterPro"/>
</dbReference>
<organism evidence="7 8">
    <name type="scientific">Candidatus Campbellbacteria bacterium RIFOXYC2_FULL_35_25</name>
    <dbReference type="NCBI Taxonomy" id="1797582"/>
    <lineage>
        <taxon>Bacteria</taxon>
        <taxon>Candidatus Campbelliibacteriota</taxon>
    </lineage>
</organism>
<dbReference type="InterPro" id="IPR045584">
    <property type="entry name" value="Pilin-like"/>
</dbReference>
<evidence type="ECO:0000256" key="4">
    <source>
        <dbReference type="ARBA" id="ARBA00022989"/>
    </source>
</evidence>
<comment type="subcellular location">
    <subcellularLocation>
        <location evidence="1">Membrane</location>
        <topology evidence="1">Single-pass membrane protein</topology>
    </subcellularLocation>
</comment>
<keyword evidence="2" id="KW-0488">Methylation</keyword>
<evidence type="ECO:0000256" key="3">
    <source>
        <dbReference type="ARBA" id="ARBA00022692"/>
    </source>
</evidence>
<dbReference type="AlphaFoldDB" id="A0A1F5EHR6"/>
<proteinExistence type="predicted"/>
<name>A0A1F5EHR6_9BACT</name>
<protein>
    <recommendedName>
        <fullName evidence="9">Type II secretion system protein GspG C-terminal domain-containing protein</fullName>
    </recommendedName>
</protein>
<evidence type="ECO:0000313" key="8">
    <source>
        <dbReference type="Proteomes" id="UP000179003"/>
    </source>
</evidence>
<dbReference type="NCBIfam" id="TIGR02532">
    <property type="entry name" value="IV_pilin_GFxxxE"/>
    <property type="match status" value="1"/>
</dbReference>